<evidence type="ECO:0000313" key="3">
    <source>
        <dbReference type="EMBL" id="KAK5054010.1"/>
    </source>
</evidence>
<dbReference type="GO" id="GO:0019888">
    <property type="term" value="F:protein phosphatase regulator activity"/>
    <property type="evidence" value="ECO:0007669"/>
    <property type="project" value="InterPro"/>
</dbReference>
<organism evidence="3 4">
    <name type="scientific">Exophiala bonariae</name>
    <dbReference type="NCBI Taxonomy" id="1690606"/>
    <lineage>
        <taxon>Eukaryota</taxon>
        <taxon>Fungi</taxon>
        <taxon>Dikarya</taxon>
        <taxon>Ascomycota</taxon>
        <taxon>Pezizomycotina</taxon>
        <taxon>Eurotiomycetes</taxon>
        <taxon>Chaetothyriomycetidae</taxon>
        <taxon>Chaetothyriales</taxon>
        <taxon>Herpotrichiellaceae</taxon>
        <taxon>Exophiala</taxon>
    </lineage>
</organism>
<feature type="compositionally biased region" description="Low complexity" evidence="2">
    <location>
        <begin position="31"/>
        <end position="61"/>
    </location>
</feature>
<evidence type="ECO:0000313" key="4">
    <source>
        <dbReference type="Proteomes" id="UP001358417"/>
    </source>
</evidence>
<name>A0AAV9NBV4_9EURO</name>
<feature type="compositionally biased region" description="Polar residues" evidence="2">
    <location>
        <begin position="479"/>
        <end position="494"/>
    </location>
</feature>
<dbReference type="AlphaFoldDB" id="A0AAV9NBV4"/>
<dbReference type="Pfam" id="PF09184">
    <property type="entry name" value="PPP4R2"/>
    <property type="match status" value="1"/>
</dbReference>
<feature type="compositionally biased region" description="Polar residues" evidence="2">
    <location>
        <begin position="18"/>
        <end position="30"/>
    </location>
</feature>
<dbReference type="InterPro" id="IPR015267">
    <property type="entry name" value="PPP4R2"/>
</dbReference>
<dbReference type="EMBL" id="JAVRRD010000011">
    <property type="protein sequence ID" value="KAK5054010.1"/>
    <property type="molecule type" value="Genomic_DNA"/>
</dbReference>
<reference evidence="3 4" key="1">
    <citation type="submission" date="2023-08" db="EMBL/GenBank/DDBJ databases">
        <title>Black Yeasts Isolated from many extreme environments.</title>
        <authorList>
            <person name="Coleine C."/>
            <person name="Stajich J.E."/>
            <person name="Selbmann L."/>
        </authorList>
    </citation>
    <scope>NUCLEOTIDE SEQUENCE [LARGE SCALE GENOMIC DNA]</scope>
    <source>
        <strain evidence="3 4">CCFEE 5792</strain>
    </source>
</reference>
<sequence>MFVVSNTFVMPRHYPNINRQPLISSPSQTQANPPATATTPRENNSAVQPQTQAQAPTTPVRNLPPVPPFPSTEPQPRSTVPPAMLAIRELTNDISYDILHELPAVLVQLIHSITQTLRNGFGNRPPHTIQRLAELILHPTKHYKTLPAYLRAMDRIVSVSSTADIFPLSEVPAIVNGVNGEGGLGILWNNTDARNGYDGDSLGSDESLGGALLTPIPWLRNGINSVEDLGEDSAPLDSNHSAVSGGDGFGEAISLGPGLGNGDPLVPEREDGAVTQGELMRMEQEAGVVPLTQNREDTNVSRSMVDIGEEGGYLDEGDVVPHARGPDVVGSVDMGRVGGKDVELHIGSPPIGEEKTTKDPNNAQDVLPTQDAQQATTTSTAPSSITLASSTADSEEFEIVNKESADADADADAMQLDDTANPLQQEKDTSTSTTSDPQQRQNSPAEDGDIVLVDADGKVDDEDDGQASKESGAKKNKDGSNATTSPEADTSKST</sequence>
<comment type="similarity">
    <text evidence="1">Belongs to the PPP4R2 family.</text>
</comment>
<accession>A0AAV9NBV4</accession>
<protein>
    <submittedName>
        <fullName evidence="3">Uncharacterized protein</fullName>
    </submittedName>
</protein>
<dbReference type="PANTHER" id="PTHR16487:SF0">
    <property type="entry name" value="PROTEIN PHOSPHATASE 4 REGULATORY SUBUNIT 2-RELATED"/>
    <property type="match status" value="1"/>
</dbReference>
<dbReference type="GO" id="GO:0005737">
    <property type="term" value="C:cytoplasm"/>
    <property type="evidence" value="ECO:0007669"/>
    <property type="project" value="TreeGrafter"/>
</dbReference>
<dbReference type="Proteomes" id="UP001358417">
    <property type="component" value="Unassembled WGS sequence"/>
</dbReference>
<feature type="compositionally biased region" description="Pro residues" evidence="2">
    <location>
        <begin position="62"/>
        <end position="73"/>
    </location>
</feature>
<feature type="region of interest" description="Disordered" evidence="2">
    <location>
        <begin position="18"/>
        <end position="79"/>
    </location>
</feature>
<dbReference type="PANTHER" id="PTHR16487">
    <property type="entry name" value="PPP4R2-RELATED PROTEIN"/>
    <property type="match status" value="1"/>
</dbReference>
<dbReference type="RefSeq" id="XP_064707135.1">
    <property type="nucleotide sequence ID" value="XM_064845590.1"/>
</dbReference>
<feature type="region of interest" description="Disordered" evidence="2">
    <location>
        <begin position="339"/>
        <end position="494"/>
    </location>
</feature>
<evidence type="ECO:0000256" key="1">
    <source>
        <dbReference type="ARBA" id="ARBA00009207"/>
    </source>
</evidence>
<keyword evidence="4" id="KW-1185">Reference proteome</keyword>
<dbReference type="GeneID" id="89970188"/>
<feature type="compositionally biased region" description="Low complexity" evidence="2">
    <location>
        <begin position="369"/>
        <end position="392"/>
    </location>
</feature>
<evidence type="ECO:0000256" key="2">
    <source>
        <dbReference type="SAM" id="MobiDB-lite"/>
    </source>
</evidence>
<proteinExistence type="inferred from homology"/>
<comment type="caution">
    <text evidence="3">The sequence shown here is derived from an EMBL/GenBank/DDBJ whole genome shotgun (WGS) entry which is preliminary data.</text>
</comment>
<dbReference type="GO" id="GO:0005634">
    <property type="term" value="C:nucleus"/>
    <property type="evidence" value="ECO:0007669"/>
    <property type="project" value="TreeGrafter"/>
</dbReference>
<gene>
    <name evidence="3" type="ORF">LTR84_001972</name>
</gene>
<dbReference type="GO" id="GO:0030289">
    <property type="term" value="C:protein phosphatase 4 complex"/>
    <property type="evidence" value="ECO:0007669"/>
    <property type="project" value="InterPro"/>
</dbReference>